<dbReference type="InterPro" id="IPR012916">
    <property type="entry name" value="RED_N"/>
</dbReference>
<keyword evidence="2" id="KW-0539">Nucleus</keyword>
<dbReference type="GO" id="GO:0005634">
    <property type="term" value="C:nucleus"/>
    <property type="evidence" value="ECO:0007669"/>
    <property type="project" value="UniProtKB-SubCell"/>
</dbReference>
<evidence type="ECO:0000313" key="6">
    <source>
        <dbReference type="Proteomes" id="UP000321518"/>
    </source>
</evidence>
<evidence type="ECO:0000256" key="1">
    <source>
        <dbReference type="ARBA" id="ARBA00004123"/>
    </source>
</evidence>
<evidence type="ECO:0000259" key="4">
    <source>
        <dbReference type="Pfam" id="PF07808"/>
    </source>
</evidence>
<evidence type="ECO:0000256" key="2">
    <source>
        <dbReference type="ARBA" id="ARBA00023242"/>
    </source>
</evidence>
<feature type="compositionally biased region" description="Low complexity" evidence="3">
    <location>
        <begin position="363"/>
        <end position="374"/>
    </location>
</feature>
<name>A0A511KEL5_RHOTO</name>
<dbReference type="EMBL" id="BJWK01000006">
    <property type="protein sequence ID" value="GEM08818.1"/>
    <property type="molecule type" value="Genomic_DNA"/>
</dbReference>
<dbReference type="Proteomes" id="UP000321518">
    <property type="component" value="Unassembled WGS sequence"/>
</dbReference>
<feature type="region of interest" description="Disordered" evidence="3">
    <location>
        <begin position="1"/>
        <end position="83"/>
    </location>
</feature>
<feature type="compositionally biased region" description="Low complexity" evidence="3">
    <location>
        <begin position="155"/>
        <end position="171"/>
    </location>
</feature>
<evidence type="ECO:0000256" key="3">
    <source>
        <dbReference type="SAM" id="MobiDB-lite"/>
    </source>
</evidence>
<sequence length="475" mass="50451">MDQDAFRHLLATPAHPSSSSTPSSSRSRFGQAPPKRPAPTAADAKELSTDFKPRKTARKPKRAPDGSVYRDRAAERRLGKEGDFAEAEKLLEDFKARSEGIDKDTLETQMKYLGGDAKHSILVKGLDMALLERNKHEQSKKADEELGDVEDELEAALAAAPEPSTSAATAPPATPSIGAKRKTRDELLAELKAMRGGQAASASPPVEKDPRFKPLGAGSGDKKGKGKGAAGAGSEWKAVGGAAGEGEKKKRKKKKVAPAPAPAAAEAQPAKKGPSPPPMPLPPQPAPEDIDDDLDIFGDAGEYKGFDSDDSDDDADLRPTKPAATPPPQVAMSAAKRKYFDDDDEDDPRFSTSTAPNAVTDLAAKQAAADAAAAEAKRSRRTCPGDGDEGDEGEEKEAAMRLEGLSGSGPSVKDLLEMDKAAEVEEKRKAKKAKYQAKAADRRENMTDADKTNQDVQRMMAYLAKKESKKGGKSE</sequence>
<dbReference type="AlphaFoldDB" id="A0A511KEL5"/>
<feature type="compositionally biased region" description="Basic and acidic residues" evidence="3">
    <location>
        <begin position="183"/>
        <end position="193"/>
    </location>
</feature>
<feature type="compositionally biased region" description="Basic and acidic residues" evidence="3">
    <location>
        <begin position="62"/>
        <end position="83"/>
    </location>
</feature>
<comment type="subcellular location">
    <subcellularLocation>
        <location evidence="1">Nucleus</location>
    </subcellularLocation>
</comment>
<dbReference type="Pfam" id="PF07808">
    <property type="entry name" value="RED_N"/>
    <property type="match status" value="1"/>
</dbReference>
<dbReference type="InterPro" id="IPR039896">
    <property type="entry name" value="Red-like"/>
</dbReference>
<feature type="compositionally biased region" description="Low complexity" evidence="3">
    <location>
        <begin position="262"/>
        <end position="273"/>
    </location>
</feature>
<accession>A0A511KEL5</accession>
<reference evidence="5 6" key="1">
    <citation type="submission" date="2019-07" db="EMBL/GenBank/DDBJ databases">
        <title>Rhodotorula toruloides NBRC10032 genome sequencing.</title>
        <authorList>
            <person name="Shida Y."/>
            <person name="Takaku H."/>
            <person name="Ogasawara W."/>
            <person name="Mori K."/>
        </authorList>
    </citation>
    <scope>NUCLEOTIDE SEQUENCE [LARGE SCALE GENOMIC DNA]</scope>
    <source>
        <strain evidence="5 6">NBRC10032</strain>
    </source>
</reference>
<feature type="compositionally biased region" description="Basic and acidic residues" evidence="3">
    <location>
        <begin position="43"/>
        <end position="53"/>
    </location>
</feature>
<feature type="compositionally biased region" description="Pro residues" evidence="3">
    <location>
        <begin position="274"/>
        <end position="286"/>
    </location>
</feature>
<gene>
    <name evidence="5" type="ORF">Rt10032_c06g2835</name>
</gene>
<feature type="compositionally biased region" description="Basic and acidic residues" evidence="3">
    <location>
        <begin position="439"/>
        <end position="453"/>
    </location>
</feature>
<feature type="region of interest" description="Disordered" evidence="3">
    <location>
        <begin position="136"/>
        <end position="414"/>
    </location>
</feature>
<feature type="compositionally biased region" description="Acidic residues" evidence="3">
    <location>
        <begin position="145"/>
        <end position="154"/>
    </location>
</feature>
<feature type="compositionally biased region" description="Low complexity" evidence="3">
    <location>
        <begin position="16"/>
        <end position="28"/>
    </location>
</feature>
<feature type="compositionally biased region" description="Acidic residues" evidence="3">
    <location>
        <begin position="386"/>
        <end position="395"/>
    </location>
</feature>
<evidence type="ECO:0000313" key="5">
    <source>
        <dbReference type="EMBL" id="GEM08818.1"/>
    </source>
</evidence>
<organism evidence="5 6">
    <name type="scientific">Rhodotorula toruloides</name>
    <name type="common">Yeast</name>
    <name type="synonym">Rhodosporidium toruloides</name>
    <dbReference type="NCBI Taxonomy" id="5286"/>
    <lineage>
        <taxon>Eukaryota</taxon>
        <taxon>Fungi</taxon>
        <taxon>Dikarya</taxon>
        <taxon>Basidiomycota</taxon>
        <taxon>Pucciniomycotina</taxon>
        <taxon>Microbotryomycetes</taxon>
        <taxon>Sporidiobolales</taxon>
        <taxon>Sporidiobolaceae</taxon>
        <taxon>Rhodotorula</taxon>
    </lineage>
</organism>
<dbReference type="PANTHER" id="PTHR12765">
    <property type="entry name" value="RED PROTEIN IK FACTOR CYTOKINE IK"/>
    <property type="match status" value="1"/>
</dbReference>
<protein>
    <submittedName>
        <fullName evidence="5">RED-like domain containing protein</fullName>
    </submittedName>
</protein>
<dbReference type="OrthoDB" id="3366823at2759"/>
<comment type="caution">
    <text evidence="5">The sequence shown here is derived from an EMBL/GenBank/DDBJ whole genome shotgun (WGS) entry which is preliminary data.</text>
</comment>
<feature type="domain" description="RED-like N-terminal" evidence="4">
    <location>
        <begin position="55"/>
        <end position="161"/>
    </location>
</feature>
<proteinExistence type="predicted"/>
<feature type="region of interest" description="Disordered" evidence="3">
    <location>
        <begin position="427"/>
        <end position="455"/>
    </location>
</feature>